<feature type="transmembrane region" description="Helical" evidence="1">
    <location>
        <begin position="20"/>
        <end position="42"/>
    </location>
</feature>
<keyword evidence="1" id="KW-0812">Transmembrane</keyword>
<gene>
    <name evidence="2" type="ORF">RradSPS_2736</name>
    <name evidence="3" type="ORF">SIL72_01315</name>
</gene>
<reference evidence="3" key="2">
    <citation type="submission" date="2023-11" db="EMBL/GenBank/DDBJ databases">
        <title>MicrobeMod: A computational toolkit for identifying prokaryotic methylation and restriction-modification with nanopore sequencing.</title>
        <authorList>
            <person name="Crits-Christoph A."/>
            <person name="Kang S.C."/>
            <person name="Lee H."/>
            <person name="Ostrov N."/>
        </authorList>
    </citation>
    <scope>NUCLEOTIDE SEQUENCE</scope>
    <source>
        <strain evidence="3">ATCC 51242</strain>
    </source>
</reference>
<keyword evidence="1" id="KW-0472">Membrane</keyword>
<feature type="transmembrane region" description="Helical" evidence="1">
    <location>
        <begin position="395"/>
        <end position="415"/>
    </location>
</feature>
<feature type="transmembrane region" description="Helical" evidence="1">
    <location>
        <begin position="239"/>
        <end position="261"/>
    </location>
</feature>
<protein>
    <recommendedName>
        <fullName evidence="5">Dolichyl-phosphate-mannose-protein mannosyltransferase</fullName>
    </recommendedName>
</protein>
<feature type="transmembrane region" description="Helical" evidence="1">
    <location>
        <begin position="347"/>
        <end position="374"/>
    </location>
</feature>
<accession>A0A023X7I7</accession>
<dbReference type="Proteomes" id="UP000025229">
    <property type="component" value="Chromosome"/>
</dbReference>
<keyword evidence="4" id="KW-1185">Reference proteome</keyword>
<evidence type="ECO:0000313" key="2">
    <source>
        <dbReference type="EMBL" id="AHY48019.1"/>
    </source>
</evidence>
<feature type="transmembrane region" description="Helical" evidence="1">
    <location>
        <begin position="197"/>
        <end position="227"/>
    </location>
</feature>
<organism evidence="2 4">
    <name type="scientific">Rubrobacter radiotolerans</name>
    <name type="common">Arthrobacter radiotolerans</name>
    <dbReference type="NCBI Taxonomy" id="42256"/>
    <lineage>
        <taxon>Bacteria</taxon>
        <taxon>Bacillati</taxon>
        <taxon>Actinomycetota</taxon>
        <taxon>Rubrobacteria</taxon>
        <taxon>Rubrobacterales</taxon>
        <taxon>Rubrobacteraceae</taxon>
        <taxon>Rubrobacter</taxon>
    </lineage>
</organism>
<sequence>MTEAAGRETKAKAATSRGAVRHLGAALLYLLVALVFTYPLVFNLDRVNGTGDPAVMVWSMAWIQHALTSSASFFDANIFYPTEDALAYTDLLLPSALATLPLYLLTGNPLVNYNVVLLATYVLSGYFVFLLSGRLMRGARFAYPAAVFAGLVYAFCPYRQGHITQLNSMTTYFLPLMLLFLHRYLEDGRRPRDMVALGVLFALNALSGLYYGLFAALMMAVFYVLWSVLNRSLPKGRDFLYGVPVFAVTGVLLALILLPYLQLSDSPDHARSIETAAGGSFIPPALLTSPPESALLGWTPEALGTSNEDGRPMYELTLYPGLAVALLALYGVFRGRPGSGFSGKAPLLYGLLGLAIVIFSLGPFVEVGGTRIYLPYWLLYEFVPGFGNLRVPARMWSIVMVCFAVLAAFGLRALVARLSNVRAAALLAIVTLFTLAEFLPTLPVDRFIDRGPFELEPAYAYLSENAGPGTVVAEVPFASSVDAFRETPRMVRSTYGWWDLVNGYASYFPEGYTETRDALNGLPSGRGAEEMERLGAEYVIVHPDDYDAEGEDGAGVVAAMDADPNFERVAGDSEAVLYRFSP</sequence>
<dbReference type="EMBL" id="CP007514">
    <property type="protein sequence ID" value="AHY48019.1"/>
    <property type="molecule type" value="Genomic_DNA"/>
</dbReference>
<proteinExistence type="predicted"/>
<dbReference type="OrthoDB" id="3277912at2"/>
<dbReference type="HOGENOM" id="CLU_468413_0_0_11"/>
<dbReference type="KEGG" id="rrd:RradSPS_2736"/>
<feature type="transmembrane region" description="Helical" evidence="1">
    <location>
        <begin position="166"/>
        <end position="185"/>
    </location>
</feature>
<evidence type="ECO:0008006" key="5">
    <source>
        <dbReference type="Google" id="ProtNLM"/>
    </source>
</evidence>
<feature type="transmembrane region" description="Helical" evidence="1">
    <location>
        <begin position="141"/>
        <end position="160"/>
    </location>
</feature>
<evidence type="ECO:0000256" key="1">
    <source>
        <dbReference type="SAM" id="Phobius"/>
    </source>
</evidence>
<evidence type="ECO:0000313" key="3">
    <source>
        <dbReference type="EMBL" id="MDX5892658.1"/>
    </source>
</evidence>
<feature type="transmembrane region" description="Helical" evidence="1">
    <location>
        <begin position="316"/>
        <end position="335"/>
    </location>
</feature>
<dbReference type="STRING" id="42256.RradSPS_2736"/>
<feature type="transmembrane region" description="Helical" evidence="1">
    <location>
        <begin position="86"/>
        <end position="104"/>
    </location>
</feature>
<dbReference type="RefSeq" id="WP_038683359.1">
    <property type="nucleotide sequence ID" value="NZ_CP007514.1"/>
</dbReference>
<evidence type="ECO:0000313" key="4">
    <source>
        <dbReference type="Proteomes" id="UP000025229"/>
    </source>
</evidence>
<name>A0A023X7I7_RUBRA</name>
<dbReference type="EMBL" id="JAWXXX010000001">
    <property type="protein sequence ID" value="MDX5892658.1"/>
    <property type="molecule type" value="Genomic_DNA"/>
</dbReference>
<feature type="transmembrane region" description="Helical" evidence="1">
    <location>
        <begin position="421"/>
        <end position="440"/>
    </location>
</feature>
<reference evidence="2 4" key="1">
    <citation type="submission" date="2014-03" db="EMBL/GenBank/DDBJ databases">
        <title>Complete genome sequence of the Radio-Resistant Rubrobacter radiotolerans RSPS-4.</title>
        <authorList>
            <person name="Egas C.C."/>
            <person name="Barroso C.C."/>
            <person name="Froufe H.J.C."/>
            <person name="Pacheco J.J."/>
            <person name="Albuquerque L.L."/>
            <person name="da Costa M.M.S."/>
        </authorList>
    </citation>
    <scope>NUCLEOTIDE SEQUENCE [LARGE SCALE GENOMIC DNA]</scope>
    <source>
        <strain evidence="2 4">RSPS-4</strain>
    </source>
</reference>
<keyword evidence="1" id="KW-1133">Transmembrane helix</keyword>
<dbReference type="Proteomes" id="UP001281130">
    <property type="component" value="Unassembled WGS sequence"/>
</dbReference>
<dbReference type="AlphaFoldDB" id="A0A023X7I7"/>
<feature type="transmembrane region" description="Helical" evidence="1">
    <location>
        <begin position="110"/>
        <end position="129"/>
    </location>
</feature>
<dbReference type="eggNOG" id="COG1971">
    <property type="taxonomic scope" value="Bacteria"/>
</dbReference>